<feature type="non-terminal residue" evidence="14">
    <location>
        <position position="1"/>
    </location>
</feature>
<dbReference type="InterPro" id="IPR022645">
    <property type="entry name" value="SecD/SecF_bac"/>
</dbReference>
<dbReference type="NCBIfam" id="TIGR00916">
    <property type="entry name" value="2A0604s01"/>
    <property type="match status" value="2"/>
</dbReference>
<feature type="transmembrane region" description="Helical" evidence="11">
    <location>
        <begin position="163"/>
        <end position="184"/>
    </location>
</feature>
<feature type="transmembrane region" description="Helical" evidence="11">
    <location>
        <begin position="138"/>
        <end position="156"/>
    </location>
</feature>
<dbReference type="EMBL" id="AGVV01000026">
    <property type="protein sequence ID" value="EHK77147.1"/>
    <property type="molecule type" value="Genomic_DNA"/>
</dbReference>
<feature type="transmembrane region" description="Helical" evidence="11">
    <location>
        <begin position="266"/>
        <end position="286"/>
    </location>
</feature>
<feature type="transmembrane region" description="Helical" evidence="11">
    <location>
        <begin position="442"/>
        <end position="460"/>
    </location>
</feature>
<dbReference type="HAMAP" id="MF_01464_B">
    <property type="entry name" value="SecF_B"/>
    <property type="match status" value="1"/>
</dbReference>
<evidence type="ECO:0000256" key="9">
    <source>
        <dbReference type="ARBA" id="ARBA00023136"/>
    </source>
</evidence>
<keyword evidence="8" id="KW-0811">Translocation</keyword>
<feature type="transmembrane region" description="Helical" evidence="11">
    <location>
        <begin position="496"/>
        <end position="518"/>
    </location>
</feature>
<keyword evidence="6" id="KW-0653">Protein transport</keyword>
<keyword evidence="7 11" id="KW-1133">Transmembrane helix</keyword>
<dbReference type="AlphaFoldDB" id="H0G0F9"/>
<dbReference type="SUPFAM" id="SSF82866">
    <property type="entry name" value="Multidrug efflux transporter AcrB transmembrane domain"/>
    <property type="match status" value="2"/>
</dbReference>
<evidence type="ECO:0000313" key="15">
    <source>
        <dbReference type="Proteomes" id="UP000004038"/>
    </source>
</evidence>
<dbReference type="InterPro" id="IPR022813">
    <property type="entry name" value="SecD/SecF_arch_bac"/>
</dbReference>
<organism evidence="14 15">
    <name type="scientific">Sinorhizobium meliloti CCNWSX0020</name>
    <dbReference type="NCBI Taxonomy" id="1107881"/>
    <lineage>
        <taxon>Bacteria</taxon>
        <taxon>Pseudomonadati</taxon>
        <taxon>Pseudomonadota</taxon>
        <taxon>Alphaproteobacteria</taxon>
        <taxon>Hyphomicrobiales</taxon>
        <taxon>Rhizobiaceae</taxon>
        <taxon>Sinorhizobium/Ensifer group</taxon>
        <taxon>Sinorhizobium</taxon>
    </lineage>
</organism>
<dbReference type="GO" id="GO:0005886">
    <property type="term" value="C:plasma membrane"/>
    <property type="evidence" value="ECO:0007669"/>
    <property type="project" value="UniProtKB-SubCell"/>
</dbReference>
<feature type="transmembrane region" description="Helical" evidence="11">
    <location>
        <begin position="575"/>
        <end position="597"/>
    </location>
</feature>
<feature type="region of interest" description="Disordered" evidence="10">
    <location>
        <begin position="606"/>
        <end position="625"/>
    </location>
</feature>
<dbReference type="PRINTS" id="PR01755">
    <property type="entry name" value="SECFTRNLCASE"/>
</dbReference>
<feature type="domain" description="Protein export membrane protein SecD/SecF C-terminal" evidence="12">
    <location>
        <begin position="420"/>
        <end position="598"/>
    </location>
</feature>
<feature type="domain" description="Protein export membrane protein SecD/SecF C-terminal" evidence="12">
    <location>
        <begin position="122"/>
        <end position="285"/>
    </location>
</feature>
<dbReference type="Pfam" id="PF22599">
    <property type="entry name" value="SecDF_P1_head"/>
    <property type="match status" value="1"/>
</dbReference>
<reference evidence="14 15" key="1">
    <citation type="journal article" date="2012" name="J. Bacteriol.">
        <title>Draft Genome Sequence of Sinorhizobium meliloti CCNWSX0020, a Nitrogen-Fixing Symbiont with Copper Tolerance Capability Isolated from Lead-Zinc Mine Tailings.</title>
        <authorList>
            <person name="Li Z."/>
            <person name="Ma Z."/>
            <person name="Hao X."/>
            <person name="Wei G."/>
        </authorList>
    </citation>
    <scope>NUCLEOTIDE SEQUENCE [LARGE SCALE GENOMIC DNA]</scope>
    <source>
        <strain evidence="14 15">CCNWSX0020</strain>
    </source>
</reference>
<dbReference type="InterPro" id="IPR055344">
    <property type="entry name" value="SecD_SecF_C_bact"/>
</dbReference>
<feature type="transmembrane region" description="Helical" evidence="11">
    <location>
        <begin position="546"/>
        <end position="563"/>
    </location>
</feature>
<dbReference type="Pfam" id="PF07549">
    <property type="entry name" value="Sec_GG"/>
    <property type="match status" value="1"/>
</dbReference>
<feature type="transmembrane region" description="Helical" evidence="11">
    <location>
        <begin position="238"/>
        <end position="260"/>
    </location>
</feature>
<keyword evidence="3" id="KW-0813">Transport</keyword>
<dbReference type="InterPro" id="IPR005791">
    <property type="entry name" value="SecD"/>
</dbReference>
<dbReference type="GO" id="GO:0015450">
    <property type="term" value="F:protein-transporting ATPase activity"/>
    <property type="evidence" value="ECO:0007669"/>
    <property type="project" value="InterPro"/>
</dbReference>
<dbReference type="InterPro" id="IPR022646">
    <property type="entry name" value="SecD/SecF_CS"/>
</dbReference>
<dbReference type="RefSeq" id="WP_003529510.1">
    <property type="nucleotide sequence ID" value="NZ_AGVV01000026.1"/>
</dbReference>
<evidence type="ECO:0000256" key="10">
    <source>
        <dbReference type="SAM" id="MobiDB-lite"/>
    </source>
</evidence>
<accession>H0G0F9</accession>
<dbReference type="NCBIfam" id="TIGR01129">
    <property type="entry name" value="secD"/>
    <property type="match status" value="1"/>
</dbReference>
<dbReference type="InterPro" id="IPR054384">
    <property type="entry name" value="SecDF_P1_head"/>
</dbReference>
<dbReference type="InterPro" id="IPR005665">
    <property type="entry name" value="SecF_bac"/>
</dbReference>
<feature type="transmembrane region" description="Helical" evidence="11">
    <location>
        <begin position="190"/>
        <end position="213"/>
    </location>
</feature>
<dbReference type="GO" id="GO:0006886">
    <property type="term" value="P:intracellular protein transport"/>
    <property type="evidence" value="ECO:0007669"/>
    <property type="project" value="InterPro"/>
</dbReference>
<dbReference type="PANTHER" id="PTHR30081">
    <property type="entry name" value="PROTEIN-EXPORT MEMBRANE PROTEIN SEC"/>
    <property type="match status" value="1"/>
</dbReference>
<dbReference type="InterPro" id="IPR048634">
    <property type="entry name" value="SecD_SecF_C"/>
</dbReference>
<comment type="subcellular location">
    <subcellularLocation>
        <location evidence="1">Cell membrane</location>
        <topology evidence="1">Multi-pass membrane protein</topology>
    </subcellularLocation>
</comment>
<keyword evidence="5 11" id="KW-0812">Transmembrane</keyword>
<dbReference type="PANTHER" id="PTHR30081:SF8">
    <property type="entry name" value="PROTEIN TRANSLOCASE SUBUNIT SECF"/>
    <property type="match status" value="1"/>
</dbReference>
<dbReference type="Proteomes" id="UP000004038">
    <property type="component" value="Unassembled WGS sequence"/>
</dbReference>
<feature type="domain" description="SecDF P1 head subdomain" evidence="13">
    <location>
        <begin position="7"/>
        <end position="120"/>
    </location>
</feature>
<keyword evidence="9 11" id="KW-0472">Membrane</keyword>
<feature type="transmembrane region" description="Helical" evidence="11">
    <location>
        <begin position="325"/>
        <end position="345"/>
    </location>
</feature>
<evidence type="ECO:0000256" key="2">
    <source>
        <dbReference type="ARBA" id="ARBA00015792"/>
    </source>
</evidence>
<evidence type="ECO:0000259" key="12">
    <source>
        <dbReference type="Pfam" id="PF02355"/>
    </source>
</evidence>
<sequence>RPPAGSEVLYSLDDPPIPYLVERRAFAAAPDFVEAQPGFDPATSEPVVNARIAAGAAARVAPFLQSDPRKQFAIVLDGQVISTSVLDGALSGDAVRISGNLSEDGANDLAALMRAGPLPVSLTVIEERTVGPEDGADAVANGLTAGLIAAIAVAACMIGFYGFFGVVAVIAVIVNVVLIIAVLSVTGATLTLPGIAGIILTIGIAVDSNVLIYERLREEARTSGKPLRRALDDGFERVLRSIVDANLTIFIAGAILLYLGSGAIRGFAVTLAIGSVTTILTAHSLTRRLIRGWYRRRLPQRLPRGIRTGFFSRADFRFMAIRNPVFILMTALSLASLVLLTSLGLNMGADFRGGSVIELRARTGVADGADIRARLDELNLGDVQVEELGSARDVLVRIPSQEAGDNAEQTAVGLVRSELEDQYVFRRVEVVGPGVSGELTRAGSLAVAAAVLAVLLYVWLRFGRRFAVGAIVATLHDVLLTLGFLVLTGIEFNLASIAALLTIVCYSLSDTMVIYDRVRENLVRYRRMPLSVLIDTSINQTLSRTVLTAVTTLLALVALYLFGGSGLVQSFSATLIFGVLVGTVSSIYVAGPLLILFNRRNNRLGGTQDPAEPDASSETEAKGAV</sequence>
<dbReference type="Pfam" id="PF02355">
    <property type="entry name" value="SecD_SecF_C"/>
    <property type="match status" value="2"/>
</dbReference>
<dbReference type="NCBIfam" id="TIGR00966">
    <property type="entry name" value="transloc_SecF"/>
    <property type="match status" value="1"/>
</dbReference>
<dbReference type="Gene3D" id="3.30.1360.200">
    <property type="match status" value="1"/>
</dbReference>
<gene>
    <name evidence="14" type="ORF">SM0020_14719</name>
</gene>
<evidence type="ECO:0000313" key="14">
    <source>
        <dbReference type="EMBL" id="EHK77147.1"/>
    </source>
</evidence>
<evidence type="ECO:0000256" key="11">
    <source>
        <dbReference type="SAM" id="Phobius"/>
    </source>
</evidence>
<protein>
    <recommendedName>
        <fullName evidence="2">Protein translocase subunit SecF</fullName>
    </recommendedName>
</protein>
<evidence type="ECO:0000256" key="1">
    <source>
        <dbReference type="ARBA" id="ARBA00004651"/>
    </source>
</evidence>
<feature type="transmembrane region" description="Helical" evidence="11">
    <location>
        <begin position="467"/>
        <end position="490"/>
    </location>
</feature>
<dbReference type="Gene3D" id="1.20.1640.10">
    <property type="entry name" value="Multidrug efflux transporter AcrB transmembrane domain"/>
    <property type="match status" value="2"/>
</dbReference>
<evidence type="ECO:0000256" key="3">
    <source>
        <dbReference type="ARBA" id="ARBA00022448"/>
    </source>
</evidence>
<evidence type="ECO:0000256" key="4">
    <source>
        <dbReference type="ARBA" id="ARBA00022475"/>
    </source>
</evidence>
<evidence type="ECO:0000256" key="7">
    <source>
        <dbReference type="ARBA" id="ARBA00022989"/>
    </source>
</evidence>
<dbReference type="PATRIC" id="fig|1107881.3.peg.2986"/>
<name>H0G0F9_RHIML</name>
<evidence type="ECO:0000259" key="13">
    <source>
        <dbReference type="Pfam" id="PF22599"/>
    </source>
</evidence>
<proteinExistence type="inferred from homology"/>
<evidence type="ECO:0000256" key="6">
    <source>
        <dbReference type="ARBA" id="ARBA00022927"/>
    </source>
</evidence>
<evidence type="ECO:0000256" key="8">
    <source>
        <dbReference type="ARBA" id="ARBA00023010"/>
    </source>
</evidence>
<keyword evidence="4" id="KW-1003">Cell membrane</keyword>
<evidence type="ECO:0000256" key="5">
    <source>
        <dbReference type="ARBA" id="ARBA00022692"/>
    </source>
</evidence>